<dbReference type="RefSeq" id="WP_082418590.1">
    <property type="nucleotide sequence ID" value="NZ_JAUSQY010000001.1"/>
</dbReference>
<name>A0A0Q0Z960_9CORY</name>
<evidence type="ECO:0000256" key="1">
    <source>
        <dbReference type="ARBA" id="ARBA00010333"/>
    </source>
</evidence>
<dbReference type="Proteomes" id="UP000050488">
    <property type="component" value="Unassembled WGS sequence"/>
</dbReference>
<feature type="domain" description="Solute-binding protein family 3/N-terminal" evidence="6">
    <location>
        <begin position="118"/>
        <end position="344"/>
    </location>
</feature>
<evidence type="ECO:0000313" key="7">
    <source>
        <dbReference type="EMBL" id="KQB86149.1"/>
    </source>
</evidence>
<keyword evidence="8" id="KW-1185">Reference proteome</keyword>
<dbReference type="CDD" id="cd13690">
    <property type="entry name" value="PBP2_GluB"/>
    <property type="match status" value="1"/>
</dbReference>
<dbReference type="InterPro" id="IPR051455">
    <property type="entry name" value="Bact_solute-bind_prot3"/>
</dbReference>
<dbReference type="EMBL" id="LKEV01000004">
    <property type="protein sequence ID" value="KQB86149.1"/>
    <property type="molecule type" value="Genomic_DNA"/>
</dbReference>
<dbReference type="GO" id="GO:0006865">
    <property type="term" value="P:amino acid transport"/>
    <property type="evidence" value="ECO:0007669"/>
    <property type="project" value="TreeGrafter"/>
</dbReference>
<dbReference type="PANTHER" id="PTHR30085:SF6">
    <property type="entry name" value="ABC TRANSPORTER GLUTAMINE-BINDING PROTEIN GLNH"/>
    <property type="match status" value="1"/>
</dbReference>
<proteinExistence type="inferred from homology"/>
<evidence type="ECO:0000256" key="4">
    <source>
        <dbReference type="RuleBase" id="RU003744"/>
    </source>
</evidence>
<sequence>MIPRLFPRRRLRSGLNPLRSDLSPLRPHLALFAGAAFFLASCSSPLAERAMHHHQHPEEAAEPAAAFTYGPPLPAGAVMERPGEQKADPGEETTVEGSLRPDNDTPEQRVPQIVERGRLVVGVDQSLYRISYRDPRTGDLRGFEVDLAREIAQDIFGDPEKVEFRFMESADSLESLNKGTVDAVIRTMSITQERQEIVAFSTPYLATNKRLLVKTSSGFESIEDLNGHTICVADSSTGLREAREQATHSSILKTRSWSDCLVALQQNQAEAILADGALLSGIAAQDQFTHIVGSSLSRENYGVAMLRQEDGGNPGLIRQVNSTIERIREDGTWWKMYNTWFGSYLPTDGPPPLDYREEKEDSDE</sequence>
<protein>
    <submittedName>
        <fullName evidence="7">ABC transporter glutamine-binding protein GlnH</fullName>
    </submittedName>
</protein>
<dbReference type="GO" id="GO:0030288">
    <property type="term" value="C:outer membrane-bounded periplasmic space"/>
    <property type="evidence" value="ECO:0007669"/>
    <property type="project" value="TreeGrafter"/>
</dbReference>
<dbReference type="InterPro" id="IPR018313">
    <property type="entry name" value="SBP_3_CS"/>
</dbReference>
<comment type="caution">
    <text evidence="7">The sequence shown here is derived from an EMBL/GenBank/DDBJ whole genome shotgun (WGS) entry which is preliminary data.</text>
</comment>
<evidence type="ECO:0000313" key="8">
    <source>
        <dbReference type="Proteomes" id="UP000050488"/>
    </source>
</evidence>
<evidence type="ECO:0000256" key="3">
    <source>
        <dbReference type="ARBA" id="ARBA00022729"/>
    </source>
</evidence>
<dbReference type="AlphaFoldDB" id="A0A0Q0Z960"/>
<dbReference type="Pfam" id="PF00497">
    <property type="entry name" value="SBP_bac_3"/>
    <property type="match status" value="1"/>
</dbReference>
<dbReference type="InterPro" id="IPR001638">
    <property type="entry name" value="Solute-binding_3/MltF_N"/>
</dbReference>
<comment type="similarity">
    <text evidence="1 4">Belongs to the bacterial solute-binding protein 3 family.</text>
</comment>
<dbReference type="PATRIC" id="fig|1544413.3.peg.1505"/>
<dbReference type="GO" id="GO:0005576">
    <property type="term" value="C:extracellular region"/>
    <property type="evidence" value="ECO:0007669"/>
    <property type="project" value="TreeGrafter"/>
</dbReference>
<gene>
    <name evidence="7" type="primary">glnH_2</name>
    <name evidence="7" type="ORF">Clow_01503</name>
</gene>
<dbReference type="PANTHER" id="PTHR30085">
    <property type="entry name" value="AMINO ACID ABC TRANSPORTER PERMEASE"/>
    <property type="match status" value="1"/>
</dbReference>
<dbReference type="SMART" id="SM00062">
    <property type="entry name" value="PBPb"/>
    <property type="match status" value="1"/>
</dbReference>
<dbReference type="PROSITE" id="PS01039">
    <property type="entry name" value="SBP_BACTERIAL_3"/>
    <property type="match status" value="1"/>
</dbReference>
<dbReference type="OrthoDB" id="9807888at2"/>
<dbReference type="SUPFAM" id="SSF53850">
    <property type="entry name" value="Periplasmic binding protein-like II"/>
    <property type="match status" value="1"/>
</dbReference>
<evidence type="ECO:0000256" key="5">
    <source>
        <dbReference type="SAM" id="MobiDB-lite"/>
    </source>
</evidence>
<keyword evidence="2" id="KW-0813">Transport</keyword>
<feature type="region of interest" description="Disordered" evidence="5">
    <location>
        <begin position="73"/>
        <end position="107"/>
    </location>
</feature>
<dbReference type="Gene3D" id="3.40.190.10">
    <property type="entry name" value="Periplasmic binding protein-like II"/>
    <property type="match status" value="2"/>
</dbReference>
<reference evidence="7 8" key="1">
    <citation type="submission" date="2015-10" db="EMBL/GenBank/DDBJ databases">
        <title>Corynebacteirum lowii and Corynebacterium oculi species nova, derived from human clinical disease and and emended description of Corynebacterium mastiditis.</title>
        <authorList>
            <person name="Bernard K."/>
            <person name="Pacheco A.L."/>
            <person name="Mcdougall C."/>
            <person name="Burtx T."/>
            <person name="Weibe D."/>
            <person name="Tyler S."/>
            <person name="Olson A.B."/>
            <person name="Cnockaert M."/>
            <person name="Eguchi H."/>
            <person name="Kuwahara T."/>
            <person name="Nakayama-Imaohji H."/>
            <person name="Boudewijins M."/>
            <person name="Van Hoecke F."/>
            <person name="Bernier A.-M."/>
            <person name="Vandamme P."/>
        </authorList>
    </citation>
    <scope>NUCLEOTIDE SEQUENCE [LARGE SCALE GENOMIC DNA]</scope>
    <source>
        <strain evidence="7 8">NML 130206</strain>
    </source>
</reference>
<dbReference type="STRING" id="1544413.Clow_01503"/>
<organism evidence="7 8">
    <name type="scientific">Corynebacterium lowii</name>
    <dbReference type="NCBI Taxonomy" id="1544413"/>
    <lineage>
        <taxon>Bacteria</taxon>
        <taxon>Bacillati</taxon>
        <taxon>Actinomycetota</taxon>
        <taxon>Actinomycetes</taxon>
        <taxon>Mycobacteriales</taxon>
        <taxon>Corynebacteriaceae</taxon>
        <taxon>Corynebacterium</taxon>
    </lineage>
</organism>
<accession>A0A0Q0Z960</accession>
<evidence type="ECO:0000256" key="2">
    <source>
        <dbReference type="ARBA" id="ARBA00022448"/>
    </source>
</evidence>
<evidence type="ECO:0000259" key="6">
    <source>
        <dbReference type="SMART" id="SM00062"/>
    </source>
</evidence>
<keyword evidence="3" id="KW-0732">Signal</keyword>